<dbReference type="HOGENOM" id="CLU_2200545_0_0_1"/>
<keyword evidence="3" id="KW-0238">DNA-binding</keyword>
<evidence type="ECO:0000256" key="2">
    <source>
        <dbReference type="ARBA" id="ARBA00023015"/>
    </source>
</evidence>
<feature type="domain" description="WRKY" evidence="6">
    <location>
        <begin position="73"/>
        <end position="108"/>
    </location>
</feature>
<dbReference type="EMBL" id="GL348719">
    <property type="protein sequence ID" value="EFH44694.1"/>
    <property type="molecule type" value="Genomic_DNA"/>
</dbReference>
<dbReference type="InterPro" id="IPR044810">
    <property type="entry name" value="WRKY_plant"/>
</dbReference>
<dbReference type="InterPro" id="IPR002156">
    <property type="entry name" value="RNaseH_domain"/>
</dbReference>
<dbReference type="SUPFAM" id="SSF118290">
    <property type="entry name" value="WRKY DNA-binding domain"/>
    <property type="match status" value="1"/>
</dbReference>
<keyword evidence="8" id="KW-1185">Reference proteome</keyword>
<evidence type="ECO:0000256" key="3">
    <source>
        <dbReference type="ARBA" id="ARBA00023125"/>
    </source>
</evidence>
<proteinExistence type="predicted"/>
<dbReference type="Gene3D" id="2.20.25.80">
    <property type="entry name" value="WRKY domain"/>
    <property type="match status" value="1"/>
</dbReference>
<dbReference type="AlphaFoldDB" id="D7MHV1"/>
<dbReference type="GO" id="GO:0005634">
    <property type="term" value="C:nucleus"/>
    <property type="evidence" value="ECO:0007669"/>
    <property type="project" value="UniProtKB-SubCell"/>
</dbReference>
<reference evidence="8" key="1">
    <citation type="journal article" date="2011" name="Nat. Genet.">
        <title>The Arabidopsis lyrata genome sequence and the basis of rapid genome size change.</title>
        <authorList>
            <person name="Hu T.T."/>
            <person name="Pattyn P."/>
            <person name="Bakker E.G."/>
            <person name="Cao J."/>
            <person name="Cheng J.-F."/>
            <person name="Clark R.M."/>
            <person name="Fahlgren N."/>
            <person name="Fawcett J.A."/>
            <person name="Grimwood J."/>
            <person name="Gundlach H."/>
            <person name="Haberer G."/>
            <person name="Hollister J.D."/>
            <person name="Ossowski S."/>
            <person name="Ottilar R.P."/>
            <person name="Salamov A.A."/>
            <person name="Schneeberger K."/>
            <person name="Spannagl M."/>
            <person name="Wang X."/>
            <person name="Yang L."/>
            <person name="Nasrallah M.E."/>
            <person name="Bergelson J."/>
            <person name="Carrington J.C."/>
            <person name="Gaut B.S."/>
            <person name="Schmutz J."/>
            <person name="Mayer K.F.X."/>
            <person name="Van de Peer Y."/>
            <person name="Grigoriev I.V."/>
            <person name="Nordborg M."/>
            <person name="Weigel D."/>
            <person name="Guo Y.-L."/>
        </authorList>
    </citation>
    <scope>NUCLEOTIDE SEQUENCE [LARGE SCALE GENOMIC DNA]</scope>
    <source>
        <strain evidence="8">cv. MN47</strain>
    </source>
</reference>
<dbReference type="Pfam" id="PF03106">
    <property type="entry name" value="WRKY"/>
    <property type="match status" value="1"/>
</dbReference>
<dbReference type="Pfam" id="PF13456">
    <property type="entry name" value="RVT_3"/>
    <property type="match status" value="1"/>
</dbReference>
<evidence type="ECO:0000256" key="5">
    <source>
        <dbReference type="ARBA" id="ARBA00023242"/>
    </source>
</evidence>
<dbReference type="STRING" id="81972.D7MHV1"/>
<dbReference type="SMART" id="SM00774">
    <property type="entry name" value="WRKY"/>
    <property type="match status" value="1"/>
</dbReference>
<dbReference type="PROSITE" id="PS50811">
    <property type="entry name" value="WRKY"/>
    <property type="match status" value="1"/>
</dbReference>
<dbReference type="GO" id="GO:0004523">
    <property type="term" value="F:RNA-DNA hybrid ribonuclease activity"/>
    <property type="evidence" value="ECO:0007669"/>
    <property type="project" value="InterPro"/>
</dbReference>
<dbReference type="GO" id="GO:0043565">
    <property type="term" value="F:sequence-specific DNA binding"/>
    <property type="evidence" value="ECO:0007669"/>
    <property type="project" value="InterPro"/>
</dbReference>
<keyword evidence="2" id="KW-0805">Transcription regulation</keyword>
<protein>
    <submittedName>
        <fullName evidence="7">Predicted protein</fullName>
    </submittedName>
</protein>
<dbReference type="PANTHER" id="PTHR31221:SF360">
    <property type="entry name" value="WRKY DOMAIN-CONTAINING PROTEIN"/>
    <property type="match status" value="1"/>
</dbReference>
<dbReference type="InterPro" id="IPR036576">
    <property type="entry name" value="WRKY_dom_sf"/>
</dbReference>
<comment type="subcellular location">
    <subcellularLocation>
        <location evidence="1">Nucleus</location>
    </subcellularLocation>
</comment>
<dbReference type="eggNOG" id="KOG1075">
    <property type="taxonomic scope" value="Eukaryota"/>
</dbReference>
<evidence type="ECO:0000313" key="7">
    <source>
        <dbReference type="EMBL" id="EFH44694.1"/>
    </source>
</evidence>
<accession>D7MHV1</accession>
<sequence>MDSLNVTGGWLIRDHSGFTKSLASASLSQAASPLEAETRSLLAASQHTWERGFSDVIFEGDCESGSEGNNPFIRENVMQDGYNWRIYGQKLVKGNELTRSYYKCTQPN</sequence>
<dbReference type="Proteomes" id="UP000008694">
    <property type="component" value="Unassembled WGS sequence"/>
</dbReference>
<keyword evidence="5" id="KW-0539">Nucleus</keyword>
<dbReference type="GO" id="GO:0003700">
    <property type="term" value="F:DNA-binding transcription factor activity"/>
    <property type="evidence" value="ECO:0007669"/>
    <property type="project" value="InterPro"/>
</dbReference>
<dbReference type="PANTHER" id="PTHR31221">
    <property type="entry name" value="WRKY TRANSCRIPTION FACTOR PROTEIN 1-RELATED"/>
    <property type="match status" value="1"/>
</dbReference>
<organism evidence="8">
    <name type="scientific">Arabidopsis lyrata subsp. lyrata</name>
    <name type="common">Lyre-leaved rock-cress</name>
    <dbReference type="NCBI Taxonomy" id="81972"/>
    <lineage>
        <taxon>Eukaryota</taxon>
        <taxon>Viridiplantae</taxon>
        <taxon>Streptophyta</taxon>
        <taxon>Embryophyta</taxon>
        <taxon>Tracheophyta</taxon>
        <taxon>Spermatophyta</taxon>
        <taxon>Magnoliopsida</taxon>
        <taxon>eudicotyledons</taxon>
        <taxon>Gunneridae</taxon>
        <taxon>Pentapetalae</taxon>
        <taxon>rosids</taxon>
        <taxon>malvids</taxon>
        <taxon>Brassicales</taxon>
        <taxon>Brassicaceae</taxon>
        <taxon>Camelineae</taxon>
        <taxon>Arabidopsis</taxon>
    </lineage>
</organism>
<gene>
    <name evidence="7" type="ORF">ARALYDRAFT_659108</name>
</gene>
<evidence type="ECO:0000313" key="8">
    <source>
        <dbReference type="Proteomes" id="UP000008694"/>
    </source>
</evidence>
<name>D7MHV1_ARALL</name>
<evidence type="ECO:0000256" key="1">
    <source>
        <dbReference type="ARBA" id="ARBA00004123"/>
    </source>
</evidence>
<dbReference type="InterPro" id="IPR003657">
    <property type="entry name" value="WRKY_dom"/>
</dbReference>
<evidence type="ECO:0000256" key="4">
    <source>
        <dbReference type="ARBA" id="ARBA00023163"/>
    </source>
</evidence>
<keyword evidence="4" id="KW-0804">Transcription</keyword>
<evidence type="ECO:0000259" key="6">
    <source>
        <dbReference type="PROSITE" id="PS50811"/>
    </source>
</evidence>
<dbReference type="Gramene" id="Al_scaffold_0007_3163">
    <property type="protein sequence ID" value="Al_scaffold_0007_3163"/>
    <property type="gene ID" value="Al_scaffold_0007_3163"/>
</dbReference>